<evidence type="ECO:0000256" key="4">
    <source>
        <dbReference type="ARBA" id="ARBA00023015"/>
    </source>
</evidence>
<evidence type="ECO:0000256" key="5">
    <source>
        <dbReference type="ARBA" id="ARBA00023125"/>
    </source>
</evidence>
<dbReference type="GO" id="GO:0005829">
    <property type="term" value="C:cytosol"/>
    <property type="evidence" value="ECO:0007669"/>
    <property type="project" value="TreeGrafter"/>
</dbReference>
<dbReference type="InterPro" id="IPR036388">
    <property type="entry name" value="WH-like_DNA-bd_sf"/>
</dbReference>
<accession>A0A7G6E2G4</accession>
<dbReference type="InterPro" id="IPR011006">
    <property type="entry name" value="CheY-like_superfamily"/>
</dbReference>
<evidence type="ECO:0000256" key="6">
    <source>
        <dbReference type="ARBA" id="ARBA00023163"/>
    </source>
</evidence>
<keyword evidence="3" id="KW-0902">Two-component regulatory system</keyword>
<feature type="modified residue" description="4-aspartylphosphate" evidence="8">
    <location>
        <position position="53"/>
    </location>
</feature>
<evidence type="ECO:0000313" key="13">
    <source>
        <dbReference type="Proteomes" id="UP000515847"/>
    </source>
</evidence>
<protein>
    <recommendedName>
        <fullName evidence="1">Stage 0 sporulation protein A homolog</fullName>
    </recommendedName>
</protein>
<dbReference type="CDD" id="cd17574">
    <property type="entry name" value="REC_OmpR"/>
    <property type="match status" value="1"/>
</dbReference>
<dbReference type="InterPro" id="IPR039420">
    <property type="entry name" value="WalR-like"/>
</dbReference>
<evidence type="ECO:0000259" key="10">
    <source>
        <dbReference type="PROSITE" id="PS50110"/>
    </source>
</evidence>
<dbReference type="Gene3D" id="1.10.10.10">
    <property type="entry name" value="Winged helix-like DNA-binding domain superfamily/Winged helix DNA-binding domain"/>
    <property type="match status" value="1"/>
</dbReference>
<gene>
    <name evidence="12" type="ORF">BR63_08040</name>
</gene>
<dbReference type="InterPro" id="IPR001789">
    <property type="entry name" value="Sig_transdc_resp-reg_receiver"/>
</dbReference>
<dbReference type="GO" id="GO:0006355">
    <property type="term" value="P:regulation of DNA-templated transcription"/>
    <property type="evidence" value="ECO:0007669"/>
    <property type="project" value="InterPro"/>
</dbReference>
<dbReference type="PANTHER" id="PTHR48111">
    <property type="entry name" value="REGULATOR OF RPOS"/>
    <property type="match status" value="1"/>
</dbReference>
<feature type="domain" description="Response regulatory" evidence="10">
    <location>
        <begin position="4"/>
        <end position="117"/>
    </location>
</feature>
<dbReference type="PROSITE" id="PS50110">
    <property type="entry name" value="RESPONSE_REGULATORY"/>
    <property type="match status" value="1"/>
</dbReference>
<dbReference type="InterPro" id="IPR001867">
    <property type="entry name" value="OmpR/PhoB-type_DNA-bd"/>
</dbReference>
<dbReference type="Gene3D" id="6.10.250.690">
    <property type="match status" value="1"/>
</dbReference>
<dbReference type="PROSITE" id="PS51755">
    <property type="entry name" value="OMPR_PHOB"/>
    <property type="match status" value="1"/>
</dbReference>
<evidence type="ECO:0000256" key="8">
    <source>
        <dbReference type="PROSITE-ProRule" id="PRU00169"/>
    </source>
</evidence>
<keyword evidence="6" id="KW-0804">Transcription</keyword>
<dbReference type="EMBL" id="CP045798">
    <property type="protein sequence ID" value="QNB46268.1"/>
    <property type="molecule type" value="Genomic_DNA"/>
</dbReference>
<evidence type="ECO:0000256" key="2">
    <source>
        <dbReference type="ARBA" id="ARBA00022553"/>
    </source>
</evidence>
<keyword evidence="5 9" id="KW-0238">DNA-binding</keyword>
<evidence type="ECO:0000313" key="12">
    <source>
        <dbReference type="EMBL" id="QNB46268.1"/>
    </source>
</evidence>
<reference evidence="12 13" key="1">
    <citation type="journal article" date="2019" name="Front. Microbiol.">
        <title>Thermoanaerosceptrum fracticalcis gen. nov. sp. nov., a Novel Fumarate-Fermenting Microorganism From a Deep Fractured Carbonate Aquifer of the US Great Basin.</title>
        <authorList>
            <person name="Hamilton-Brehm S.D."/>
            <person name="Stewart L.E."/>
            <person name="Zavarin M."/>
            <person name="Caldwell M."/>
            <person name="Lawson P.A."/>
            <person name="Onstott T.C."/>
            <person name="Grzymski J."/>
            <person name="Neveux I."/>
            <person name="Lollar B.S."/>
            <person name="Russell C.E."/>
            <person name="Moser D.P."/>
        </authorList>
    </citation>
    <scope>NUCLEOTIDE SEQUENCE [LARGE SCALE GENOMIC DNA]</scope>
    <source>
        <strain evidence="12 13">DRI-13</strain>
    </source>
</reference>
<dbReference type="GO" id="GO:0000976">
    <property type="term" value="F:transcription cis-regulatory region binding"/>
    <property type="evidence" value="ECO:0007669"/>
    <property type="project" value="TreeGrafter"/>
</dbReference>
<organism evidence="12 13">
    <name type="scientific">Thermanaerosceptrum fracticalcis</name>
    <dbReference type="NCBI Taxonomy" id="1712410"/>
    <lineage>
        <taxon>Bacteria</taxon>
        <taxon>Bacillati</taxon>
        <taxon>Bacillota</taxon>
        <taxon>Clostridia</taxon>
        <taxon>Eubacteriales</taxon>
        <taxon>Peptococcaceae</taxon>
        <taxon>Thermanaerosceptrum</taxon>
    </lineage>
</organism>
<keyword evidence="2 8" id="KW-0597">Phosphoprotein</keyword>
<dbReference type="Gene3D" id="3.40.50.2300">
    <property type="match status" value="1"/>
</dbReference>
<feature type="domain" description="OmpR/PhoB-type" evidence="11">
    <location>
        <begin position="129"/>
        <end position="228"/>
    </location>
</feature>
<keyword evidence="13" id="KW-1185">Reference proteome</keyword>
<dbReference type="Proteomes" id="UP000515847">
    <property type="component" value="Chromosome"/>
</dbReference>
<evidence type="ECO:0000256" key="9">
    <source>
        <dbReference type="PROSITE-ProRule" id="PRU01091"/>
    </source>
</evidence>
<dbReference type="GO" id="GO:0032993">
    <property type="term" value="C:protein-DNA complex"/>
    <property type="evidence" value="ECO:0007669"/>
    <property type="project" value="TreeGrafter"/>
</dbReference>
<dbReference type="RefSeq" id="WP_034421933.1">
    <property type="nucleotide sequence ID" value="NZ_CP045798.1"/>
</dbReference>
<evidence type="ECO:0000256" key="1">
    <source>
        <dbReference type="ARBA" id="ARBA00018672"/>
    </source>
</evidence>
<dbReference type="FunFam" id="3.40.50.2300:FF:000001">
    <property type="entry name" value="DNA-binding response regulator PhoB"/>
    <property type="match status" value="1"/>
</dbReference>
<dbReference type="Pfam" id="PF00486">
    <property type="entry name" value="Trans_reg_C"/>
    <property type="match status" value="1"/>
</dbReference>
<dbReference type="Pfam" id="PF00072">
    <property type="entry name" value="Response_reg"/>
    <property type="match status" value="1"/>
</dbReference>
<dbReference type="AlphaFoldDB" id="A0A7G6E2G4"/>
<dbReference type="GO" id="GO:0000156">
    <property type="term" value="F:phosphorelay response regulator activity"/>
    <property type="evidence" value="ECO:0007669"/>
    <property type="project" value="TreeGrafter"/>
</dbReference>
<keyword evidence="4" id="KW-0805">Transcription regulation</keyword>
<dbReference type="SMART" id="SM00448">
    <property type="entry name" value="REC"/>
    <property type="match status" value="1"/>
</dbReference>
<name>A0A7G6E2G4_THEFR</name>
<feature type="DNA-binding region" description="OmpR/PhoB-type" evidence="9">
    <location>
        <begin position="129"/>
        <end position="228"/>
    </location>
</feature>
<evidence type="ECO:0000256" key="7">
    <source>
        <dbReference type="ARBA" id="ARBA00024867"/>
    </source>
</evidence>
<dbReference type="PANTHER" id="PTHR48111:SF1">
    <property type="entry name" value="TWO-COMPONENT RESPONSE REGULATOR ORR33"/>
    <property type="match status" value="1"/>
</dbReference>
<evidence type="ECO:0000256" key="3">
    <source>
        <dbReference type="ARBA" id="ARBA00023012"/>
    </source>
</evidence>
<proteinExistence type="predicted"/>
<dbReference type="FunFam" id="1.10.10.10:FF:000018">
    <property type="entry name" value="DNA-binding response regulator ResD"/>
    <property type="match status" value="1"/>
</dbReference>
<sequence>MEYHVLVVDDEPKILSMIENFLKNEGFTVTTAQEGNEALRLFGQAQPHAVILDLMLPGMNGLDVCKEIRKNSTVPIIMLTAKTEEIDKLLGLELGADDYITKPFSLKELSARLRAVLRRTTQYSEKQEEQVMIRGDLQIDPVKREVKVKGELIPLTPTEYNILYILARHPGRPYSRLQLLNMALDESYLGYERVIDTHVSNLRKKIEPNPAEPYYIQTVYGIGYKFGEKV</sequence>
<dbReference type="SUPFAM" id="SSF52172">
    <property type="entry name" value="CheY-like"/>
    <property type="match status" value="1"/>
</dbReference>
<comment type="function">
    <text evidence="7">May play the central regulatory role in sporulation. It may be an element of the effector pathway responsible for the activation of sporulation genes in response to nutritional stress. Spo0A may act in concert with spo0H (a sigma factor) to control the expression of some genes that are critical to the sporulation process.</text>
</comment>
<evidence type="ECO:0000259" key="11">
    <source>
        <dbReference type="PROSITE" id="PS51755"/>
    </source>
</evidence>
<dbReference type="SMART" id="SM00862">
    <property type="entry name" value="Trans_reg_C"/>
    <property type="match status" value="1"/>
</dbReference>
<dbReference type="KEGG" id="tfr:BR63_08040"/>
<dbReference type="OrthoDB" id="9790454at2"/>
<dbReference type="CDD" id="cd00383">
    <property type="entry name" value="trans_reg_C"/>
    <property type="match status" value="1"/>
</dbReference>